<dbReference type="KEGG" id="rbc:BN938_1899"/>
<proteinExistence type="predicted"/>
<dbReference type="AlphaFoldDB" id="A0A060RDN4"/>
<keyword evidence="4" id="KW-1185">Reference proteome</keyword>
<accession>A0A060RDN4</accession>
<evidence type="ECO:0008006" key="5">
    <source>
        <dbReference type="Google" id="ProtNLM"/>
    </source>
</evidence>
<organism evidence="3 4">
    <name type="scientific">Mucinivorans hirudinis</name>
    <dbReference type="NCBI Taxonomy" id="1433126"/>
    <lineage>
        <taxon>Bacteria</taxon>
        <taxon>Pseudomonadati</taxon>
        <taxon>Bacteroidota</taxon>
        <taxon>Bacteroidia</taxon>
        <taxon>Bacteroidales</taxon>
        <taxon>Rikenellaceae</taxon>
        <taxon>Mucinivorans</taxon>
    </lineage>
</organism>
<name>A0A060RDN4_9BACT</name>
<evidence type="ECO:0000256" key="1">
    <source>
        <dbReference type="SAM" id="MobiDB-lite"/>
    </source>
</evidence>
<reference evidence="3 4" key="1">
    <citation type="journal article" date="2015" name="Genome Announc.">
        <title>Complete Genome Sequence of the Novel Leech Symbiont Mucinivorans hirudinis M3T.</title>
        <authorList>
            <person name="Nelson M.C."/>
            <person name="Bomar L."/>
            <person name="Graf J."/>
        </authorList>
    </citation>
    <scope>NUCLEOTIDE SEQUENCE [LARGE SCALE GENOMIC DNA]</scope>
    <source>
        <strain evidence="4">M3</strain>
    </source>
</reference>
<feature type="signal peptide" evidence="2">
    <location>
        <begin position="1"/>
        <end position="22"/>
    </location>
</feature>
<feature type="region of interest" description="Disordered" evidence="1">
    <location>
        <begin position="107"/>
        <end position="128"/>
    </location>
</feature>
<dbReference type="EMBL" id="HG934468">
    <property type="protein sequence ID" value="CDN31979.1"/>
    <property type="molecule type" value="Genomic_DNA"/>
</dbReference>
<gene>
    <name evidence="3" type="ORF">BN938_1899</name>
</gene>
<evidence type="ECO:0000256" key="2">
    <source>
        <dbReference type="SAM" id="SignalP"/>
    </source>
</evidence>
<feature type="chain" id="PRO_5001586448" description="Periplasmic protein" evidence="2">
    <location>
        <begin position="23"/>
        <end position="128"/>
    </location>
</feature>
<dbReference type="Proteomes" id="UP000027616">
    <property type="component" value="Chromosome I"/>
</dbReference>
<dbReference type="HOGENOM" id="CLU_1957098_0_0_10"/>
<evidence type="ECO:0000313" key="4">
    <source>
        <dbReference type="Proteomes" id="UP000027616"/>
    </source>
</evidence>
<evidence type="ECO:0000313" key="3">
    <source>
        <dbReference type="EMBL" id="CDN31979.1"/>
    </source>
</evidence>
<protein>
    <recommendedName>
        <fullName evidence="5">Periplasmic protein</fullName>
    </recommendedName>
</protein>
<sequence>MKLKSLIVAAATLVLSTTTLMAQNRGGEKMDCEEMTKRRVETLTKEIKINAEQQKEATKIYTKSCKDSQAAMQSQDREKIRQIREESNKAIEAILTPEQAKLWKEYLAKQPQRGQGRGGNQRGNGNNK</sequence>
<keyword evidence="2" id="KW-0732">Signal</keyword>